<sequence length="92" mass="10527">MSNSNNPTRTEIETAVKDYITEAFMDDRQDVSLTNDLPLLDYGVIDSMGIFRLISFLEEKFGFTINPEEIIMKSFSTIDNIVLLVETSLKRD</sequence>
<feature type="domain" description="Carrier" evidence="1">
    <location>
        <begin position="7"/>
        <end position="89"/>
    </location>
</feature>
<organism evidence="2">
    <name type="scientific">Candidatus Kentrum sp. FW</name>
    <dbReference type="NCBI Taxonomy" id="2126338"/>
    <lineage>
        <taxon>Bacteria</taxon>
        <taxon>Pseudomonadati</taxon>
        <taxon>Pseudomonadota</taxon>
        <taxon>Gammaproteobacteria</taxon>
        <taxon>Candidatus Kentrum</taxon>
    </lineage>
</organism>
<dbReference type="InterPro" id="IPR036736">
    <property type="entry name" value="ACP-like_sf"/>
</dbReference>
<dbReference type="SUPFAM" id="SSF47336">
    <property type="entry name" value="ACP-like"/>
    <property type="match status" value="1"/>
</dbReference>
<evidence type="ECO:0000313" key="2">
    <source>
        <dbReference type="EMBL" id="VFJ66529.1"/>
    </source>
</evidence>
<name>A0A450TH52_9GAMM</name>
<dbReference type="Gene3D" id="1.10.1200.10">
    <property type="entry name" value="ACP-like"/>
    <property type="match status" value="1"/>
</dbReference>
<reference evidence="2" key="1">
    <citation type="submission" date="2019-02" db="EMBL/GenBank/DDBJ databases">
        <authorList>
            <person name="Gruber-Vodicka R. H."/>
            <person name="Seah K. B. B."/>
        </authorList>
    </citation>
    <scope>NUCLEOTIDE SEQUENCE</scope>
    <source>
        <strain evidence="2">BECK_BZ131</strain>
    </source>
</reference>
<proteinExistence type="predicted"/>
<evidence type="ECO:0000259" key="1">
    <source>
        <dbReference type="PROSITE" id="PS50075"/>
    </source>
</evidence>
<dbReference type="AlphaFoldDB" id="A0A450TH52"/>
<dbReference type="PROSITE" id="PS50075">
    <property type="entry name" value="CARRIER"/>
    <property type="match status" value="1"/>
</dbReference>
<dbReference type="EMBL" id="CAADFE010000010">
    <property type="protein sequence ID" value="VFJ66529.1"/>
    <property type="molecule type" value="Genomic_DNA"/>
</dbReference>
<dbReference type="InterPro" id="IPR009081">
    <property type="entry name" value="PP-bd_ACP"/>
</dbReference>
<accession>A0A450TH52</accession>
<protein>
    <submittedName>
        <fullName evidence="2">Acyl carrier protein</fullName>
    </submittedName>
</protein>
<gene>
    <name evidence="2" type="ORF">BECKFW1821C_GA0114237_10106</name>
</gene>
<dbReference type="Pfam" id="PF00550">
    <property type="entry name" value="PP-binding"/>
    <property type="match status" value="1"/>
</dbReference>